<proteinExistence type="predicted"/>
<dbReference type="InterPro" id="IPR042197">
    <property type="entry name" value="Apaf_helical"/>
</dbReference>
<dbReference type="PANTHER" id="PTHR36766:SF45">
    <property type="entry name" value="NB-ARC DOMAIN-CONTAINING PROTEIN"/>
    <property type="match status" value="1"/>
</dbReference>
<dbReference type="EMBL" id="OIVN01003873">
    <property type="protein sequence ID" value="SPD14070.1"/>
    <property type="molecule type" value="Genomic_DNA"/>
</dbReference>
<protein>
    <submittedName>
        <fullName evidence="5">Uncharacterized protein</fullName>
    </submittedName>
</protein>
<dbReference type="InterPro" id="IPR036388">
    <property type="entry name" value="WH-like_DNA-bd_sf"/>
</dbReference>
<keyword evidence="2" id="KW-0611">Plant defense</keyword>
<dbReference type="Pfam" id="PF00931">
    <property type="entry name" value="NB-ARC"/>
    <property type="match status" value="1"/>
</dbReference>
<dbReference type="InterPro" id="IPR058922">
    <property type="entry name" value="WHD_DRP"/>
</dbReference>
<organism evidence="5">
    <name type="scientific">Fagus sylvatica</name>
    <name type="common">Beechnut</name>
    <dbReference type="NCBI Taxonomy" id="28930"/>
    <lineage>
        <taxon>Eukaryota</taxon>
        <taxon>Viridiplantae</taxon>
        <taxon>Streptophyta</taxon>
        <taxon>Embryophyta</taxon>
        <taxon>Tracheophyta</taxon>
        <taxon>Spermatophyta</taxon>
        <taxon>Magnoliopsida</taxon>
        <taxon>eudicotyledons</taxon>
        <taxon>Gunneridae</taxon>
        <taxon>Pentapetalae</taxon>
        <taxon>rosids</taxon>
        <taxon>fabids</taxon>
        <taxon>Fagales</taxon>
        <taxon>Fagaceae</taxon>
        <taxon>Fagus</taxon>
    </lineage>
</organism>
<dbReference type="InterPro" id="IPR002182">
    <property type="entry name" value="NB-ARC"/>
</dbReference>
<dbReference type="InterPro" id="IPR027417">
    <property type="entry name" value="P-loop_NTPase"/>
</dbReference>
<dbReference type="Gene3D" id="3.40.50.300">
    <property type="entry name" value="P-loop containing nucleotide triphosphate hydrolases"/>
    <property type="match status" value="1"/>
</dbReference>
<name>A0A2N9HQP1_FAGSY</name>
<feature type="domain" description="NB-ARC" evidence="3">
    <location>
        <begin position="43"/>
        <end position="221"/>
    </location>
</feature>
<evidence type="ECO:0000259" key="3">
    <source>
        <dbReference type="Pfam" id="PF00931"/>
    </source>
</evidence>
<accession>A0A2N9HQP1</accession>
<dbReference type="GO" id="GO:0006952">
    <property type="term" value="P:defense response"/>
    <property type="evidence" value="ECO:0007669"/>
    <property type="project" value="UniProtKB-KW"/>
</dbReference>
<dbReference type="Gene3D" id="1.10.8.430">
    <property type="entry name" value="Helical domain of apoptotic protease-activating factors"/>
    <property type="match status" value="1"/>
</dbReference>
<gene>
    <name evidence="5" type="ORF">FSB_LOCUS41952</name>
</gene>
<dbReference type="Pfam" id="PF23559">
    <property type="entry name" value="WHD_DRP"/>
    <property type="match status" value="1"/>
</dbReference>
<evidence type="ECO:0000313" key="5">
    <source>
        <dbReference type="EMBL" id="SPD14070.1"/>
    </source>
</evidence>
<dbReference type="PANTHER" id="PTHR36766">
    <property type="entry name" value="PLANT BROAD-SPECTRUM MILDEW RESISTANCE PROTEIN RPW8"/>
    <property type="match status" value="1"/>
</dbReference>
<evidence type="ECO:0000256" key="1">
    <source>
        <dbReference type="ARBA" id="ARBA00022737"/>
    </source>
</evidence>
<keyword evidence="1" id="KW-0677">Repeat</keyword>
<dbReference type="GO" id="GO:0043531">
    <property type="term" value="F:ADP binding"/>
    <property type="evidence" value="ECO:0007669"/>
    <property type="project" value="InterPro"/>
</dbReference>
<sequence>MRIVRERVRYGFELTTRGNAPEVVERPQTTCFVDVSEICGRDKVKDDLVSILLEKGNEEERCPHVISLVGMGGIGKTTLSQLAYNDPKVQAHFDIKMWVCVSDPFDQCRVAKAIIEALKGDHHNITELQSLVTKICELIGGKMFFLVLDDVWTEDPKKWEPFSNAFKKLEGSQSSRILVTTRKIRVAKIMGSTTSTRMINLEVLSEEDCWLVFSKIAFSDKDPEQCEQLENLGRQIAKKCKGLPLAAKTLGSLMRFKISSEQWKNVLDSNLWDLEGVENVIEKDLFASLFLSYYDLPSPLKRCFSYCAVYPKDYVFSSDELVEMWMAQGYIDSKENMEIIAREYLENLAIRSFFQDFENDEG</sequence>
<reference evidence="5" key="1">
    <citation type="submission" date="2018-02" db="EMBL/GenBank/DDBJ databases">
        <authorList>
            <person name="Cohen D.B."/>
            <person name="Kent A.D."/>
        </authorList>
    </citation>
    <scope>NUCLEOTIDE SEQUENCE</scope>
</reference>
<dbReference type="PRINTS" id="PR00364">
    <property type="entry name" value="DISEASERSIST"/>
</dbReference>
<dbReference type="AlphaFoldDB" id="A0A2N9HQP1"/>
<evidence type="ECO:0000259" key="4">
    <source>
        <dbReference type="Pfam" id="PF23559"/>
    </source>
</evidence>
<evidence type="ECO:0000256" key="2">
    <source>
        <dbReference type="ARBA" id="ARBA00022821"/>
    </source>
</evidence>
<dbReference type="SUPFAM" id="SSF52540">
    <property type="entry name" value="P-loop containing nucleoside triphosphate hydrolases"/>
    <property type="match status" value="1"/>
</dbReference>
<dbReference type="Gene3D" id="1.10.10.10">
    <property type="entry name" value="Winged helix-like DNA-binding domain superfamily/Winged helix DNA-binding domain"/>
    <property type="match status" value="1"/>
</dbReference>
<feature type="domain" description="Disease resistance protein winged helix" evidence="4">
    <location>
        <begin position="309"/>
        <end position="358"/>
    </location>
</feature>